<evidence type="ECO:0000256" key="9">
    <source>
        <dbReference type="ARBA" id="ARBA00025772"/>
    </source>
</evidence>
<comment type="subcellular location">
    <subcellularLocation>
        <location evidence="1">Cell inner membrane</location>
        <topology evidence="1">Single-pass membrane protein</topology>
    </subcellularLocation>
</comment>
<dbReference type="NCBIfam" id="TIGR02532">
    <property type="entry name" value="IV_pilin_GFxxxE"/>
    <property type="match status" value="1"/>
</dbReference>
<feature type="transmembrane region" description="Helical" evidence="11">
    <location>
        <begin position="12"/>
        <end position="33"/>
    </location>
</feature>
<name>A0A848P6T7_9RALS</name>
<evidence type="ECO:0000256" key="2">
    <source>
        <dbReference type="ARBA" id="ARBA00021549"/>
    </source>
</evidence>
<evidence type="ECO:0000256" key="4">
    <source>
        <dbReference type="ARBA" id="ARBA00022481"/>
    </source>
</evidence>
<dbReference type="InterPro" id="IPR012902">
    <property type="entry name" value="N_methyl_site"/>
</dbReference>
<protein>
    <recommendedName>
        <fullName evidence="2">Type II secretion system protein H</fullName>
    </recommendedName>
    <alternativeName>
        <fullName evidence="10">General secretion pathway protein H</fullName>
    </alternativeName>
</protein>
<evidence type="ECO:0000256" key="1">
    <source>
        <dbReference type="ARBA" id="ARBA00004377"/>
    </source>
</evidence>
<dbReference type="InterPro" id="IPR022346">
    <property type="entry name" value="T2SS_GspH"/>
</dbReference>
<keyword evidence="7 11" id="KW-1133">Transmembrane helix</keyword>
<proteinExistence type="inferred from homology"/>
<evidence type="ECO:0000256" key="10">
    <source>
        <dbReference type="ARBA" id="ARBA00030775"/>
    </source>
</evidence>
<dbReference type="Pfam" id="PF12019">
    <property type="entry name" value="GspH"/>
    <property type="match status" value="1"/>
</dbReference>
<comment type="similarity">
    <text evidence="9">Belongs to the GSP H family.</text>
</comment>
<evidence type="ECO:0000259" key="12">
    <source>
        <dbReference type="Pfam" id="PF12019"/>
    </source>
</evidence>
<dbReference type="RefSeq" id="WP_169341123.1">
    <property type="nucleotide sequence ID" value="NZ_JABBZM010000021.1"/>
</dbReference>
<keyword evidence="3" id="KW-1003">Cell membrane</keyword>
<comment type="caution">
    <text evidence="13">The sequence shown here is derived from an EMBL/GenBank/DDBJ whole genome shotgun (WGS) entry which is preliminary data.</text>
</comment>
<keyword evidence="4" id="KW-0488">Methylation</keyword>
<accession>A0A848P6T7</accession>
<dbReference type="Pfam" id="PF07963">
    <property type="entry name" value="N_methyl"/>
    <property type="match status" value="1"/>
</dbReference>
<organism evidence="13 14">
    <name type="scientific">Ralstonia insidiosa</name>
    <dbReference type="NCBI Taxonomy" id="190721"/>
    <lineage>
        <taxon>Bacteria</taxon>
        <taxon>Pseudomonadati</taxon>
        <taxon>Pseudomonadota</taxon>
        <taxon>Betaproteobacteria</taxon>
        <taxon>Burkholderiales</taxon>
        <taxon>Burkholderiaceae</taxon>
        <taxon>Ralstonia</taxon>
    </lineage>
</organism>
<dbReference type="GO" id="GO:0015628">
    <property type="term" value="P:protein secretion by the type II secretion system"/>
    <property type="evidence" value="ECO:0007669"/>
    <property type="project" value="InterPro"/>
</dbReference>
<dbReference type="GO" id="GO:0005886">
    <property type="term" value="C:plasma membrane"/>
    <property type="evidence" value="ECO:0007669"/>
    <property type="project" value="UniProtKB-SubCell"/>
</dbReference>
<dbReference type="PROSITE" id="PS00409">
    <property type="entry name" value="PROKAR_NTER_METHYL"/>
    <property type="match status" value="1"/>
</dbReference>
<evidence type="ECO:0000256" key="11">
    <source>
        <dbReference type="SAM" id="Phobius"/>
    </source>
</evidence>
<feature type="domain" description="General secretion pathway GspH" evidence="12">
    <location>
        <begin position="50"/>
        <end position="162"/>
    </location>
</feature>
<dbReference type="Gene3D" id="3.55.40.10">
    <property type="entry name" value="minor pseudopilin epsh domain"/>
    <property type="match status" value="1"/>
</dbReference>
<evidence type="ECO:0000256" key="7">
    <source>
        <dbReference type="ARBA" id="ARBA00022989"/>
    </source>
</evidence>
<evidence type="ECO:0000256" key="3">
    <source>
        <dbReference type="ARBA" id="ARBA00022475"/>
    </source>
</evidence>
<evidence type="ECO:0000313" key="14">
    <source>
        <dbReference type="Proteomes" id="UP000575469"/>
    </source>
</evidence>
<evidence type="ECO:0000256" key="5">
    <source>
        <dbReference type="ARBA" id="ARBA00022519"/>
    </source>
</evidence>
<dbReference type="AlphaFoldDB" id="A0A848P6T7"/>
<evidence type="ECO:0000313" key="13">
    <source>
        <dbReference type="EMBL" id="NMV40334.1"/>
    </source>
</evidence>
<dbReference type="InterPro" id="IPR045584">
    <property type="entry name" value="Pilin-like"/>
</dbReference>
<reference evidence="13 14" key="1">
    <citation type="submission" date="2020-04" db="EMBL/GenBank/DDBJ databases">
        <title>Ralstonia insidiosa genome sequencing and assembly.</title>
        <authorList>
            <person name="Martins R.C.R."/>
            <person name="Perdigao-Neto L.V."/>
            <person name="Levin A.S.S."/>
            <person name="Costa S.F."/>
        </authorList>
    </citation>
    <scope>NUCLEOTIDE SEQUENCE [LARGE SCALE GENOMIC DNA]</scope>
    <source>
        <strain evidence="13 14">5047</strain>
    </source>
</reference>
<keyword evidence="5" id="KW-0997">Cell inner membrane</keyword>
<sequence length="183" mass="20074">MTSPNRPVRQAGVTLVELVIVLAIIATLAVMAIPPVLDRWERETITLFSERLVSAIHLAQVTAQHRHTWTYFSPQAPMRNPNAQWAVTLSRPHTTTATQQVPLLSISVPAFPAVQVSSNLPEDTLSYAPVGYSRKSDGTLLDGTITITCGRHTRRIRISAVGRARICDPEVDRNNCPAFGSDP</sequence>
<dbReference type="EMBL" id="JABBZM010000021">
    <property type="protein sequence ID" value="NMV40334.1"/>
    <property type="molecule type" value="Genomic_DNA"/>
</dbReference>
<evidence type="ECO:0000256" key="6">
    <source>
        <dbReference type="ARBA" id="ARBA00022692"/>
    </source>
</evidence>
<dbReference type="SUPFAM" id="SSF54523">
    <property type="entry name" value="Pili subunits"/>
    <property type="match status" value="1"/>
</dbReference>
<keyword evidence="6 11" id="KW-0812">Transmembrane</keyword>
<evidence type="ECO:0000256" key="8">
    <source>
        <dbReference type="ARBA" id="ARBA00023136"/>
    </source>
</evidence>
<keyword evidence="8 11" id="KW-0472">Membrane</keyword>
<dbReference type="Proteomes" id="UP000575469">
    <property type="component" value="Unassembled WGS sequence"/>
</dbReference>
<gene>
    <name evidence="13" type="ORF">HGR00_20715</name>
</gene>
<dbReference type="GO" id="GO:0015627">
    <property type="term" value="C:type II protein secretion system complex"/>
    <property type="evidence" value="ECO:0007669"/>
    <property type="project" value="InterPro"/>
</dbReference>